<evidence type="ECO:0000313" key="2">
    <source>
        <dbReference type="Proteomes" id="UP001589683"/>
    </source>
</evidence>
<dbReference type="SUPFAM" id="SSF52540">
    <property type="entry name" value="P-loop containing nucleoside triphosphate hydrolases"/>
    <property type="match status" value="1"/>
</dbReference>
<name>A0ABV5JFE3_9RHOB</name>
<protein>
    <submittedName>
        <fullName evidence="1">ImuA family protein</fullName>
    </submittedName>
</protein>
<comment type="caution">
    <text evidence="1">The sequence shown here is derived from an EMBL/GenBank/DDBJ whole genome shotgun (WGS) entry which is preliminary data.</text>
</comment>
<dbReference type="Proteomes" id="UP001589683">
    <property type="component" value="Unassembled WGS sequence"/>
</dbReference>
<dbReference type="EMBL" id="JBHMEA010000038">
    <property type="protein sequence ID" value="MFB9232185.1"/>
    <property type="molecule type" value="Genomic_DNA"/>
</dbReference>
<accession>A0ABV5JFE3</accession>
<keyword evidence="2" id="KW-1185">Reference proteome</keyword>
<proteinExistence type="predicted"/>
<organism evidence="1 2">
    <name type="scientific">Pseudohalocynthiibacter aestuariivivens</name>
    <dbReference type="NCBI Taxonomy" id="1591409"/>
    <lineage>
        <taxon>Bacteria</taxon>
        <taxon>Pseudomonadati</taxon>
        <taxon>Pseudomonadota</taxon>
        <taxon>Alphaproteobacteria</taxon>
        <taxon>Rhodobacterales</taxon>
        <taxon>Paracoccaceae</taxon>
        <taxon>Pseudohalocynthiibacter</taxon>
    </lineage>
</organism>
<dbReference type="Gene3D" id="3.40.50.300">
    <property type="entry name" value="P-loop containing nucleotide triphosphate hydrolases"/>
    <property type="match status" value="1"/>
</dbReference>
<evidence type="ECO:0000313" key="1">
    <source>
        <dbReference type="EMBL" id="MFB9232185.1"/>
    </source>
</evidence>
<gene>
    <name evidence="1" type="ORF">ACFFUT_10365</name>
</gene>
<dbReference type="RefSeq" id="WP_213889889.1">
    <property type="nucleotide sequence ID" value="NZ_JAGFNU010000008.1"/>
</dbReference>
<reference evidence="1 2" key="1">
    <citation type="submission" date="2024-09" db="EMBL/GenBank/DDBJ databases">
        <authorList>
            <person name="Sun Q."/>
            <person name="Mori K."/>
        </authorList>
    </citation>
    <scope>NUCLEOTIDE SEQUENCE [LARGE SCALE GENOMIC DNA]</scope>
    <source>
        <strain evidence="1 2">CECT 8726</strain>
    </source>
</reference>
<sequence length="184" mass="19903">MNNSFKDHFPLRKSRAHEVTGPTALSFAAIACGHGGKGAMWIVESWQQETLNPVGLAPFCDPAKVVLVRADSPIDVLAASEEALRSGAVSTVVAELTKPLGLTAGRRLQLAAEAGKTTGVFIISDGMGSNATETRWRCSPEFDAQDSTLQRWELIKNKSGTLKVWRVRWDAEARRVIVVSEAGE</sequence>
<dbReference type="InterPro" id="IPR027417">
    <property type="entry name" value="P-loop_NTPase"/>
</dbReference>
<dbReference type="PROSITE" id="PS51257">
    <property type="entry name" value="PROKAR_LIPOPROTEIN"/>
    <property type="match status" value="1"/>
</dbReference>